<organism evidence="1">
    <name type="scientific">marine sediment metagenome</name>
    <dbReference type="NCBI Taxonomy" id="412755"/>
    <lineage>
        <taxon>unclassified sequences</taxon>
        <taxon>metagenomes</taxon>
        <taxon>ecological metagenomes</taxon>
    </lineage>
</organism>
<gene>
    <name evidence="1" type="ORF">S01H1_42405</name>
</gene>
<protein>
    <submittedName>
        <fullName evidence="1">Uncharacterized protein</fullName>
    </submittedName>
</protein>
<comment type="caution">
    <text evidence="1">The sequence shown here is derived from an EMBL/GenBank/DDBJ whole genome shotgun (WGS) entry which is preliminary data.</text>
</comment>
<proteinExistence type="predicted"/>
<dbReference type="EMBL" id="BARS01026969">
    <property type="protein sequence ID" value="GAG06517.1"/>
    <property type="molecule type" value="Genomic_DNA"/>
</dbReference>
<name>X0V588_9ZZZZ</name>
<sequence>MSFNLLDYYKALNGESTETSGIWHINHEKRHAYRISSDFDALAGSDDKISLPPSEAETETIDFFSDKLGQKFKNTKITDNGDGTESVDLELDDRIVTIVMDQSGSMTWNDNNKFRHDIVTDLVNKIEINYPGSVAYNLIEYGADIINVLFFGVVENDAFDPNSIDSLSTMITADDEANYDGMRIIRNDDHYPASPLDGDIVDEGFISRIKDTGLVEGQTYYYTIYTYDKNFKFSEGVQIKVTPKERIIPRSHSNFRSVSE</sequence>
<feature type="non-terminal residue" evidence="1">
    <location>
        <position position="260"/>
    </location>
</feature>
<accession>X0V588</accession>
<dbReference type="AlphaFoldDB" id="X0V588"/>
<evidence type="ECO:0000313" key="1">
    <source>
        <dbReference type="EMBL" id="GAG06517.1"/>
    </source>
</evidence>
<reference evidence="1" key="1">
    <citation type="journal article" date="2014" name="Front. Microbiol.">
        <title>High frequency of phylogenetically diverse reductive dehalogenase-homologous genes in deep subseafloor sedimentary metagenomes.</title>
        <authorList>
            <person name="Kawai M."/>
            <person name="Futagami T."/>
            <person name="Toyoda A."/>
            <person name="Takaki Y."/>
            <person name="Nishi S."/>
            <person name="Hori S."/>
            <person name="Arai W."/>
            <person name="Tsubouchi T."/>
            <person name="Morono Y."/>
            <person name="Uchiyama I."/>
            <person name="Ito T."/>
            <person name="Fujiyama A."/>
            <person name="Inagaki F."/>
            <person name="Takami H."/>
        </authorList>
    </citation>
    <scope>NUCLEOTIDE SEQUENCE</scope>
    <source>
        <strain evidence="1">Expedition CK06-06</strain>
    </source>
</reference>